<dbReference type="EMBL" id="JANSKA010000006">
    <property type="protein sequence ID" value="MCR9037130.1"/>
    <property type="molecule type" value="Genomic_DNA"/>
</dbReference>
<dbReference type="RefSeq" id="WP_258499555.1">
    <property type="nucleotide sequence ID" value="NZ_JANSKA010000006.1"/>
</dbReference>
<keyword evidence="2" id="KW-1133">Transmembrane helix</keyword>
<feature type="region of interest" description="Disordered" evidence="1">
    <location>
        <begin position="170"/>
        <end position="252"/>
    </location>
</feature>
<keyword evidence="4" id="KW-1185">Reference proteome</keyword>
<gene>
    <name evidence="3" type="primary">amaP</name>
    <name evidence="3" type="ORF">NVS32_09245</name>
</gene>
<proteinExistence type="predicted"/>
<evidence type="ECO:0000313" key="4">
    <source>
        <dbReference type="Proteomes" id="UP001204320"/>
    </source>
</evidence>
<sequence length="252" mass="26673">MGGFKRFCMFVFSLSGLLCLAAFVLTWLGPWTAQASALFSLPEYYTAVEVLLLITVVGLLILLFRSIFSRRVRTVEVTTVDGGTISVSRDAIASQAKHTVEADGTCSADRVFVSAKKRGHVRVHVRVLPHESVDVVQKGTELHEELVRGLTAVCGDKLEDVSLEFVEPKEPAAAPTTGDVSVSAPAGSPASAAAYSTDDDQPNTTVPSYEEALAPAPQEASYGAITVPMGTGHDGTSFSAESDEDHDKGGEA</sequence>
<feature type="compositionally biased region" description="Low complexity" evidence="1">
    <location>
        <begin position="180"/>
        <end position="194"/>
    </location>
</feature>
<keyword evidence="2" id="KW-0472">Membrane</keyword>
<organism evidence="3 4">
    <name type="scientific">Tractidigestivibacter montrealensis</name>
    <dbReference type="NCBI Taxonomy" id="2972466"/>
    <lineage>
        <taxon>Bacteria</taxon>
        <taxon>Bacillati</taxon>
        <taxon>Actinomycetota</taxon>
        <taxon>Coriobacteriia</taxon>
        <taxon>Coriobacteriales</taxon>
        <taxon>Atopobiaceae</taxon>
        <taxon>Tractidigestivibacter</taxon>
    </lineage>
</organism>
<protein>
    <submittedName>
        <fullName evidence="3">Alkaline shock response membrane anchor protein AmaP</fullName>
    </submittedName>
</protein>
<keyword evidence="2" id="KW-0812">Transmembrane</keyword>
<comment type="caution">
    <text evidence="3">The sequence shown here is derived from an EMBL/GenBank/DDBJ whole genome shotgun (WGS) entry which is preliminary data.</text>
</comment>
<name>A0ABT1ZA92_9ACTN</name>
<accession>A0ABT1ZA92</accession>
<evidence type="ECO:0000256" key="2">
    <source>
        <dbReference type="SAM" id="Phobius"/>
    </source>
</evidence>
<dbReference type="Proteomes" id="UP001204320">
    <property type="component" value="Unassembled WGS sequence"/>
</dbReference>
<reference evidence="3 4" key="1">
    <citation type="submission" date="2022-08" db="EMBL/GenBank/DDBJ databases">
        <title>Tractidigestivibacter montrealensis type strain KD21.</title>
        <authorList>
            <person name="Diop K."/>
            <person name="Richard C."/>
            <person name="Routy B."/>
        </authorList>
    </citation>
    <scope>NUCLEOTIDE SEQUENCE [LARGE SCALE GENOMIC DNA]</scope>
    <source>
        <strain evidence="3 4">KD21</strain>
    </source>
</reference>
<evidence type="ECO:0000256" key="1">
    <source>
        <dbReference type="SAM" id="MobiDB-lite"/>
    </source>
</evidence>
<feature type="transmembrane region" description="Helical" evidence="2">
    <location>
        <begin position="45"/>
        <end position="64"/>
    </location>
</feature>
<evidence type="ECO:0000313" key="3">
    <source>
        <dbReference type="EMBL" id="MCR9037130.1"/>
    </source>
</evidence>
<dbReference type="NCBIfam" id="NF033218">
    <property type="entry name" value="anchor_AmaP"/>
    <property type="match status" value="1"/>
</dbReference>